<dbReference type="InterPro" id="IPR001466">
    <property type="entry name" value="Beta-lactam-related"/>
</dbReference>
<dbReference type="PANTHER" id="PTHR43283:SF17">
    <property type="entry name" value="(LOVD), PUTATIVE (AFU_ORTHOLOGUE AFUA_5G00920)-RELATED"/>
    <property type="match status" value="1"/>
</dbReference>
<dbReference type="RefSeq" id="XP_064708790.1">
    <property type="nucleotide sequence ID" value="XM_064855201.1"/>
</dbReference>
<evidence type="ECO:0000256" key="1">
    <source>
        <dbReference type="ARBA" id="ARBA00009009"/>
    </source>
</evidence>
<dbReference type="InterPro" id="IPR050789">
    <property type="entry name" value="Diverse_Enzym_Activities"/>
</dbReference>
<dbReference type="InterPro" id="IPR012338">
    <property type="entry name" value="Beta-lactam/transpept-like"/>
</dbReference>
<comment type="similarity">
    <text evidence="1">Belongs to the class-A beta-lactamase family.</text>
</comment>
<keyword evidence="2" id="KW-0378">Hydrolase</keyword>
<dbReference type="GO" id="GO:0016787">
    <property type="term" value="F:hydrolase activity"/>
    <property type="evidence" value="ECO:0007669"/>
    <property type="project" value="UniProtKB-KW"/>
</dbReference>
<dbReference type="Pfam" id="PF00144">
    <property type="entry name" value="Beta-lactamase"/>
    <property type="match status" value="1"/>
</dbReference>
<accession>A0AAV9NH48</accession>
<dbReference type="Gene3D" id="3.40.710.10">
    <property type="entry name" value="DD-peptidase/beta-lactamase superfamily"/>
    <property type="match status" value="1"/>
</dbReference>
<protein>
    <recommendedName>
        <fullName evidence="3">Beta-lactamase-related domain-containing protein</fullName>
    </recommendedName>
</protein>
<dbReference type="GeneID" id="89979823"/>
<dbReference type="PANTHER" id="PTHR43283">
    <property type="entry name" value="BETA-LACTAMASE-RELATED"/>
    <property type="match status" value="1"/>
</dbReference>
<sequence>MDSETQMHKNIRMPLHGFDDFLSAVSEDKMTELIDDILRKYTDPKTGSFHGVSFIAIDSKGNDLYRRSFGSRTVDRSKDDPLTLDTLSWIASQTKLTASISVLQIVEKGLVGLDDDVREIIPQLKEQKVLLGFEGDDEVKPQDSGNMRSILSGGGAGDTAAEQPIGKPIFEDIKGKITLRQLLSHSNGLPYDIGHPLIVKYSKWAKREDNMFSGKIEGSIHPLVYQPGTSWAYGPGLDIAGKVVEILTGKDLDEYEQENIWGPLGAKSTSFRPVKHFAPNGLPPMQEMAYYNPEKDGIVAGESVWKLEPRDAIGGAGLYSTANDYIRLLSALLRGGAPLLSKESVDLLFSPQLGEESVRALRKFLIGETVEMSLSRWYAASDEEFASIQEIQHCLAGCLSTEDVPGRRKKGTVNWGGLPNLSWWVDRESGIAATIFTQLMPPGDKHVRLLGIELEEALYKLAKEQN</sequence>
<evidence type="ECO:0000313" key="5">
    <source>
        <dbReference type="Proteomes" id="UP001358417"/>
    </source>
</evidence>
<gene>
    <name evidence="4" type="ORF">LTR84_011673</name>
</gene>
<evidence type="ECO:0000259" key="3">
    <source>
        <dbReference type="Pfam" id="PF00144"/>
    </source>
</evidence>
<dbReference type="Proteomes" id="UP001358417">
    <property type="component" value="Unassembled WGS sequence"/>
</dbReference>
<dbReference type="AlphaFoldDB" id="A0AAV9NH48"/>
<feature type="domain" description="Beta-lactamase-related" evidence="3">
    <location>
        <begin position="46"/>
        <end position="446"/>
    </location>
</feature>
<evidence type="ECO:0000313" key="4">
    <source>
        <dbReference type="EMBL" id="KAK5057672.1"/>
    </source>
</evidence>
<dbReference type="EMBL" id="JAVRRD010000006">
    <property type="protein sequence ID" value="KAK5057672.1"/>
    <property type="molecule type" value="Genomic_DNA"/>
</dbReference>
<name>A0AAV9NH48_9EURO</name>
<proteinExistence type="inferred from homology"/>
<evidence type="ECO:0000256" key="2">
    <source>
        <dbReference type="ARBA" id="ARBA00022801"/>
    </source>
</evidence>
<organism evidence="4 5">
    <name type="scientific">Exophiala bonariae</name>
    <dbReference type="NCBI Taxonomy" id="1690606"/>
    <lineage>
        <taxon>Eukaryota</taxon>
        <taxon>Fungi</taxon>
        <taxon>Dikarya</taxon>
        <taxon>Ascomycota</taxon>
        <taxon>Pezizomycotina</taxon>
        <taxon>Eurotiomycetes</taxon>
        <taxon>Chaetothyriomycetidae</taxon>
        <taxon>Chaetothyriales</taxon>
        <taxon>Herpotrichiellaceae</taxon>
        <taxon>Exophiala</taxon>
    </lineage>
</organism>
<reference evidence="4 5" key="1">
    <citation type="submission" date="2023-08" db="EMBL/GenBank/DDBJ databases">
        <title>Black Yeasts Isolated from many extreme environments.</title>
        <authorList>
            <person name="Coleine C."/>
            <person name="Stajich J.E."/>
            <person name="Selbmann L."/>
        </authorList>
    </citation>
    <scope>NUCLEOTIDE SEQUENCE [LARGE SCALE GENOMIC DNA]</scope>
    <source>
        <strain evidence="4 5">CCFEE 5792</strain>
    </source>
</reference>
<dbReference type="SUPFAM" id="SSF56601">
    <property type="entry name" value="beta-lactamase/transpeptidase-like"/>
    <property type="match status" value="1"/>
</dbReference>
<keyword evidence="5" id="KW-1185">Reference proteome</keyword>
<comment type="caution">
    <text evidence="4">The sequence shown here is derived from an EMBL/GenBank/DDBJ whole genome shotgun (WGS) entry which is preliminary data.</text>
</comment>